<name>A0A0K9PQ73_ZOSMR</name>
<gene>
    <name evidence="2" type="ORF">ZOSMA_189G00630</name>
</gene>
<dbReference type="InterPro" id="IPR031140">
    <property type="entry name" value="IDD1-16"/>
</dbReference>
<evidence type="ECO:0000313" key="2">
    <source>
        <dbReference type="EMBL" id="KMZ71101.1"/>
    </source>
</evidence>
<evidence type="ECO:0000313" key="3">
    <source>
        <dbReference type="Proteomes" id="UP000036987"/>
    </source>
</evidence>
<dbReference type="AlphaFoldDB" id="A0A0K9PQ73"/>
<dbReference type="PANTHER" id="PTHR10593:SF188">
    <property type="entry name" value="ZINC FINGER PROTEIN GAI-ASSOCIATED FACTOR 1"/>
    <property type="match status" value="1"/>
</dbReference>
<sequence>MPDPDTEVIALSPRTLMATNRFVCEICNKCSNAIKTSNSTGEVITSHGNSDRRFEDVKKEVSK</sequence>
<feature type="compositionally biased region" description="Polar residues" evidence="1">
    <location>
        <begin position="39"/>
        <end position="48"/>
    </location>
</feature>
<feature type="region of interest" description="Disordered" evidence="1">
    <location>
        <begin position="39"/>
        <end position="63"/>
    </location>
</feature>
<proteinExistence type="predicted"/>
<evidence type="ECO:0000256" key="1">
    <source>
        <dbReference type="SAM" id="MobiDB-lite"/>
    </source>
</evidence>
<organism evidence="2 3">
    <name type="scientific">Zostera marina</name>
    <name type="common">Eelgrass</name>
    <dbReference type="NCBI Taxonomy" id="29655"/>
    <lineage>
        <taxon>Eukaryota</taxon>
        <taxon>Viridiplantae</taxon>
        <taxon>Streptophyta</taxon>
        <taxon>Embryophyta</taxon>
        <taxon>Tracheophyta</taxon>
        <taxon>Spermatophyta</taxon>
        <taxon>Magnoliopsida</taxon>
        <taxon>Liliopsida</taxon>
        <taxon>Zosteraceae</taxon>
        <taxon>Zostera</taxon>
    </lineage>
</organism>
<comment type="caution">
    <text evidence="2">The sequence shown here is derived from an EMBL/GenBank/DDBJ whole genome shotgun (WGS) entry which is preliminary data.</text>
</comment>
<feature type="compositionally biased region" description="Basic and acidic residues" evidence="1">
    <location>
        <begin position="49"/>
        <end position="63"/>
    </location>
</feature>
<dbReference type="EMBL" id="LFYR01000691">
    <property type="protein sequence ID" value="KMZ71101.1"/>
    <property type="molecule type" value="Genomic_DNA"/>
</dbReference>
<dbReference type="OrthoDB" id="6354171at2759"/>
<dbReference type="Proteomes" id="UP000036987">
    <property type="component" value="Unassembled WGS sequence"/>
</dbReference>
<dbReference type="PANTHER" id="PTHR10593">
    <property type="entry name" value="SERINE/THREONINE-PROTEIN KINASE RIO"/>
    <property type="match status" value="1"/>
</dbReference>
<reference evidence="3" key="1">
    <citation type="journal article" date="2016" name="Nature">
        <title>The genome of the seagrass Zostera marina reveals angiosperm adaptation to the sea.</title>
        <authorList>
            <person name="Olsen J.L."/>
            <person name="Rouze P."/>
            <person name="Verhelst B."/>
            <person name="Lin Y.-C."/>
            <person name="Bayer T."/>
            <person name="Collen J."/>
            <person name="Dattolo E."/>
            <person name="De Paoli E."/>
            <person name="Dittami S."/>
            <person name="Maumus F."/>
            <person name="Michel G."/>
            <person name="Kersting A."/>
            <person name="Lauritano C."/>
            <person name="Lohaus R."/>
            <person name="Toepel M."/>
            <person name="Tonon T."/>
            <person name="Vanneste K."/>
            <person name="Amirebrahimi M."/>
            <person name="Brakel J."/>
            <person name="Bostroem C."/>
            <person name="Chovatia M."/>
            <person name="Grimwood J."/>
            <person name="Jenkins J.W."/>
            <person name="Jueterbock A."/>
            <person name="Mraz A."/>
            <person name="Stam W.T."/>
            <person name="Tice H."/>
            <person name="Bornberg-Bauer E."/>
            <person name="Green P.J."/>
            <person name="Pearson G.A."/>
            <person name="Procaccini G."/>
            <person name="Duarte C.M."/>
            <person name="Schmutz J."/>
            <person name="Reusch T.B.H."/>
            <person name="Van de Peer Y."/>
        </authorList>
    </citation>
    <scope>NUCLEOTIDE SEQUENCE [LARGE SCALE GENOMIC DNA]</scope>
    <source>
        <strain evidence="3">cv. Finnish</strain>
    </source>
</reference>
<keyword evidence="3" id="KW-1185">Reference proteome</keyword>
<protein>
    <submittedName>
        <fullName evidence="2">Uncharacterized protein</fullName>
    </submittedName>
</protein>
<dbReference type="STRING" id="29655.A0A0K9PQ73"/>
<accession>A0A0K9PQ73</accession>